<evidence type="ECO:0000256" key="4">
    <source>
        <dbReference type="SAM" id="SignalP"/>
    </source>
</evidence>
<dbReference type="CDD" id="cd22778">
    <property type="entry name" value="DPBB_CEPL-like"/>
    <property type="match status" value="1"/>
</dbReference>
<evidence type="ECO:0000313" key="5">
    <source>
        <dbReference type="EMBL" id="OCB87684.1"/>
    </source>
</evidence>
<proteinExistence type="inferred from homology"/>
<name>A0A9Q5HXA5_SANBA</name>
<organism evidence="5 6">
    <name type="scientific">Sanghuangporus baumii</name>
    <name type="common">Phellinus baumii</name>
    <dbReference type="NCBI Taxonomy" id="108892"/>
    <lineage>
        <taxon>Eukaryota</taxon>
        <taxon>Fungi</taxon>
        <taxon>Dikarya</taxon>
        <taxon>Basidiomycota</taxon>
        <taxon>Agaricomycotina</taxon>
        <taxon>Agaricomycetes</taxon>
        <taxon>Hymenochaetales</taxon>
        <taxon>Hymenochaetaceae</taxon>
        <taxon>Sanghuangporus</taxon>
    </lineage>
</organism>
<keyword evidence="3" id="KW-0964">Secreted</keyword>
<keyword evidence="4" id="KW-0732">Signal</keyword>
<sequence length="135" mass="14272">MQLLSVLSTLLLAGTAFAVHASYDTTYDNPEGSMWGVACSNGKNGLVEDFPTFGDLPTFPNIGGVEGVSWNSTKCGSCWKLTFQGTSIYLTAVDHAGTGFNIAREALDTLTGGHAVEWGFADVDAKEVERSNCGL</sequence>
<feature type="chain" id="PRO_5040251893" evidence="4">
    <location>
        <begin position="19"/>
        <end position="135"/>
    </location>
</feature>
<comment type="caution">
    <text evidence="5">The sequence shown here is derived from an EMBL/GenBank/DDBJ whole genome shotgun (WGS) entry which is preliminary data.</text>
</comment>
<evidence type="ECO:0000256" key="3">
    <source>
        <dbReference type="ARBA" id="ARBA00022525"/>
    </source>
</evidence>
<dbReference type="Pfam" id="PF07249">
    <property type="entry name" value="Cerato-platanin"/>
    <property type="match status" value="1"/>
</dbReference>
<evidence type="ECO:0000256" key="2">
    <source>
        <dbReference type="ARBA" id="ARBA00010421"/>
    </source>
</evidence>
<comment type="subcellular location">
    <subcellularLocation>
        <location evidence="1">Secreted</location>
    </subcellularLocation>
</comment>
<gene>
    <name evidence="5" type="ORF">A7U60_g5210</name>
</gene>
<feature type="signal peptide" evidence="4">
    <location>
        <begin position="1"/>
        <end position="18"/>
    </location>
</feature>
<dbReference type="SUPFAM" id="SSF50685">
    <property type="entry name" value="Barwin-like endoglucanases"/>
    <property type="match status" value="1"/>
</dbReference>
<keyword evidence="6" id="KW-1185">Reference proteome</keyword>
<accession>A0A9Q5HXA5</accession>
<protein>
    <submittedName>
        <fullName evidence="5">Cerato-platanin-like protein</fullName>
    </submittedName>
</protein>
<dbReference type="Proteomes" id="UP000757232">
    <property type="component" value="Unassembled WGS sequence"/>
</dbReference>
<evidence type="ECO:0000313" key="6">
    <source>
        <dbReference type="Proteomes" id="UP000757232"/>
    </source>
</evidence>
<comment type="similarity">
    <text evidence="2">Belongs to the cerato-platanin family.</text>
</comment>
<dbReference type="AlphaFoldDB" id="A0A9Q5HXA5"/>
<dbReference type="EMBL" id="LNZH02000189">
    <property type="protein sequence ID" value="OCB87684.1"/>
    <property type="molecule type" value="Genomic_DNA"/>
</dbReference>
<dbReference type="InterPro" id="IPR010829">
    <property type="entry name" value="Cerato-platanin"/>
</dbReference>
<dbReference type="InterPro" id="IPR036908">
    <property type="entry name" value="RlpA-like_sf"/>
</dbReference>
<reference evidence="5" key="1">
    <citation type="submission" date="2016-06" db="EMBL/GenBank/DDBJ databases">
        <title>Draft Genome sequence of the fungus Inonotus baumii.</title>
        <authorList>
            <person name="Zhu H."/>
            <person name="Lin W."/>
        </authorList>
    </citation>
    <scope>NUCLEOTIDE SEQUENCE</scope>
    <source>
        <strain evidence="5">821</strain>
    </source>
</reference>
<dbReference type="OrthoDB" id="4898945at2759"/>
<dbReference type="GO" id="GO:0005576">
    <property type="term" value="C:extracellular region"/>
    <property type="evidence" value="ECO:0007669"/>
    <property type="project" value="UniProtKB-SubCell"/>
</dbReference>
<dbReference type="Gene3D" id="2.40.40.10">
    <property type="entry name" value="RlpA-like domain"/>
    <property type="match status" value="1"/>
</dbReference>
<evidence type="ECO:0000256" key="1">
    <source>
        <dbReference type="ARBA" id="ARBA00004613"/>
    </source>
</evidence>